<evidence type="ECO:0000256" key="9">
    <source>
        <dbReference type="SAM" id="MobiDB-lite"/>
    </source>
</evidence>
<feature type="region of interest" description="Disordered" evidence="9">
    <location>
        <begin position="39"/>
        <end position="87"/>
    </location>
</feature>
<keyword evidence="6" id="KW-0067">ATP-binding</keyword>
<keyword evidence="14" id="KW-1185">Reference proteome</keyword>
<dbReference type="OrthoDB" id="63267at2759"/>
<evidence type="ECO:0000256" key="5">
    <source>
        <dbReference type="ARBA" id="ARBA00022777"/>
    </source>
</evidence>
<dbReference type="PROSITE" id="PS50011">
    <property type="entry name" value="PROTEIN_KINASE_DOM"/>
    <property type="match status" value="1"/>
</dbReference>
<protein>
    <recommendedName>
        <fullName evidence="1">non-specific serine/threonine protein kinase</fullName>
        <ecNumber evidence="1">2.7.11.1</ecNumber>
    </recommendedName>
</protein>
<dbReference type="SUPFAM" id="SSF56112">
    <property type="entry name" value="Protein kinase-like (PK-like)"/>
    <property type="match status" value="1"/>
</dbReference>
<organism evidence="13 14">
    <name type="scientific">Hyaloscypha variabilis (strain UAMH 11265 / GT02V1 / F)</name>
    <name type="common">Meliniomyces variabilis</name>
    <dbReference type="NCBI Taxonomy" id="1149755"/>
    <lineage>
        <taxon>Eukaryota</taxon>
        <taxon>Fungi</taxon>
        <taxon>Dikarya</taxon>
        <taxon>Ascomycota</taxon>
        <taxon>Pezizomycotina</taxon>
        <taxon>Leotiomycetes</taxon>
        <taxon>Helotiales</taxon>
        <taxon>Hyaloscyphaceae</taxon>
        <taxon>Hyaloscypha</taxon>
        <taxon>Hyaloscypha variabilis</taxon>
    </lineage>
</organism>
<proteinExistence type="predicted"/>
<reference evidence="13 14" key="1">
    <citation type="submission" date="2016-04" db="EMBL/GenBank/DDBJ databases">
        <title>A degradative enzymes factory behind the ericoid mycorrhizal symbiosis.</title>
        <authorList>
            <consortium name="DOE Joint Genome Institute"/>
            <person name="Martino E."/>
            <person name="Morin E."/>
            <person name="Grelet G."/>
            <person name="Kuo A."/>
            <person name="Kohler A."/>
            <person name="Daghino S."/>
            <person name="Barry K."/>
            <person name="Choi C."/>
            <person name="Cichocki N."/>
            <person name="Clum A."/>
            <person name="Copeland A."/>
            <person name="Hainaut M."/>
            <person name="Haridas S."/>
            <person name="Labutti K."/>
            <person name="Lindquist E."/>
            <person name="Lipzen A."/>
            <person name="Khouja H.-R."/>
            <person name="Murat C."/>
            <person name="Ohm R."/>
            <person name="Olson A."/>
            <person name="Spatafora J."/>
            <person name="Veneault-Fourrey C."/>
            <person name="Henrissat B."/>
            <person name="Grigoriev I."/>
            <person name="Martin F."/>
            <person name="Perotto S."/>
        </authorList>
    </citation>
    <scope>NUCLEOTIDE SEQUENCE [LARGE SCALE GENOMIC DNA]</scope>
    <source>
        <strain evidence="13 14">F</strain>
    </source>
</reference>
<evidence type="ECO:0000256" key="7">
    <source>
        <dbReference type="ARBA" id="ARBA00047899"/>
    </source>
</evidence>
<name>A0A2J6R2S1_HYAVF</name>
<dbReference type="SMART" id="SM00239">
    <property type="entry name" value="C2"/>
    <property type="match status" value="1"/>
</dbReference>
<dbReference type="SMART" id="SM00220">
    <property type="entry name" value="S_TKc"/>
    <property type="match status" value="1"/>
</dbReference>
<dbReference type="Pfam" id="PF00069">
    <property type="entry name" value="Pkinase"/>
    <property type="match status" value="1"/>
</dbReference>
<dbReference type="SUPFAM" id="SSF49562">
    <property type="entry name" value="C2 domain (Calcium/lipid-binding domain, CaLB)"/>
    <property type="match status" value="1"/>
</dbReference>
<dbReference type="FunFam" id="1.10.510.10:FF:000008">
    <property type="entry name" value="Non-specific serine/threonine protein kinase"/>
    <property type="match status" value="1"/>
</dbReference>
<evidence type="ECO:0000256" key="1">
    <source>
        <dbReference type="ARBA" id="ARBA00012513"/>
    </source>
</evidence>
<dbReference type="InterPro" id="IPR035892">
    <property type="entry name" value="C2_domain_sf"/>
</dbReference>
<dbReference type="InterPro" id="IPR000961">
    <property type="entry name" value="AGC-kinase_C"/>
</dbReference>
<dbReference type="PROSITE" id="PS51285">
    <property type="entry name" value="AGC_KINASE_CTER"/>
    <property type="match status" value="1"/>
</dbReference>
<dbReference type="EMBL" id="KZ613958">
    <property type="protein sequence ID" value="PMD32821.1"/>
    <property type="molecule type" value="Genomic_DNA"/>
</dbReference>
<dbReference type="PROSITE" id="PS00108">
    <property type="entry name" value="PROTEIN_KINASE_ST"/>
    <property type="match status" value="1"/>
</dbReference>
<keyword evidence="3" id="KW-0808">Transferase</keyword>
<dbReference type="Gene3D" id="2.60.40.150">
    <property type="entry name" value="C2 domain"/>
    <property type="match status" value="1"/>
</dbReference>
<feature type="compositionally biased region" description="Low complexity" evidence="9">
    <location>
        <begin position="78"/>
        <end position="87"/>
    </location>
</feature>
<keyword evidence="5 13" id="KW-0418">Kinase</keyword>
<sequence>MAVLPKGILSVSIFRGRGLRPSGNPYLVCQFQGVTHISKGPKLDGESEEINGGPRRGKRREAGGGKDSTSLALPIAMSSNREGSSSGRRSYRAVPLEIKSIINPIWDWDVSFDIFSGVSELVVQVYDRSDGGNAFLGLLRFNPGSIRAGENYKYWCSLEPRVDEKDPKITGEIYIGISFQTTRKETYGPEDFQILDLIGEGTDGQAFKIRKKDTKSIYAMKVWQKKITDVPQRRIPHLLFIAGTKFSFEAGINLYIVTDYLPGGELFCHFEKEGRWFSEERVRFYVAEIVLALEELHNHNIIYRDLKPENILLDATGHIGLCGFGLSRTSKVLRTNTFCGTTEYLAPEVLLDENGFTNMVDFWSLGVLFFHMSFGWSPFYADTQQMYKNICFGKARFPRNVLSTEGVNLVKGLLNRNPKHRLGVSGGAEELKRHPFFASIEWDALAKKLVTPPLTPPLESQAGPLVSVLSNSLDNRIATLAANMRSTPFTLGMQANFKGFTFVDERSLDGHVQRLGVPDEEEEQGNDLEDLAIKIHRR</sequence>
<evidence type="ECO:0000256" key="2">
    <source>
        <dbReference type="ARBA" id="ARBA00022527"/>
    </source>
</evidence>
<keyword evidence="2" id="KW-0723">Serine/threonine-protein kinase</keyword>
<evidence type="ECO:0000256" key="8">
    <source>
        <dbReference type="ARBA" id="ARBA00048679"/>
    </source>
</evidence>
<accession>A0A2J6R2S1</accession>
<dbReference type="InterPro" id="IPR008271">
    <property type="entry name" value="Ser/Thr_kinase_AS"/>
</dbReference>
<dbReference type="Pfam" id="PF00168">
    <property type="entry name" value="C2"/>
    <property type="match status" value="1"/>
</dbReference>
<keyword evidence="4" id="KW-0547">Nucleotide-binding</keyword>
<dbReference type="InterPro" id="IPR000008">
    <property type="entry name" value="C2_dom"/>
</dbReference>
<dbReference type="PROSITE" id="PS50004">
    <property type="entry name" value="C2"/>
    <property type="match status" value="1"/>
</dbReference>
<dbReference type="STRING" id="1149755.A0A2J6R2S1"/>
<dbReference type="PANTHER" id="PTHR24351">
    <property type="entry name" value="RIBOSOMAL PROTEIN S6 KINASE"/>
    <property type="match status" value="1"/>
</dbReference>
<evidence type="ECO:0000259" key="11">
    <source>
        <dbReference type="PROSITE" id="PS50011"/>
    </source>
</evidence>
<dbReference type="GO" id="GO:0005524">
    <property type="term" value="F:ATP binding"/>
    <property type="evidence" value="ECO:0007669"/>
    <property type="project" value="UniProtKB-KW"/>
</dbReference>
<dbReference type="EC" id="2.7.11.1" evidence="1"/>
<dbReference type="AlphaFoldDB" id="A0A2J6R2S1"/>
<feature type="domain" description="C2" evidence="10">
    <location>
        <begin position="1"/>
        <end position="156"/>
    </location>
</feature>
<dbReference type="GO" id="GO:0004674">
    <property type="term" value="F:protein serine/threonine kinase activity"/>
    <property type="evidence" value="ECO:0007669"/>
    <property type="project" value="UniProtKB-KW"/>
</dbReference>
<evidence type="ECO:0000256" key="6">
    <source>
        <dbReference type="ARBA" id="ARBA00022840"/>
    </source>
</evidence>
<dbReference type="InterPro" id="IPR000719">
    <property type="entry name" value="Prot_kinase_dom"/>
</dbReference>
<comment type="catalytic activity">
    <reaction evidence="7">
        <text>L-threonyl-[protein] + ATP = O-phospho-L-threonyl-[protein] + ADP + H(+)</text>
        <dbReference type="Rhea" id="RHEA:46608"/>
        <dbReference type="Rhea" id="RHEA-COMP:11060"/>
        <dbReference type="Rhea" id="RHEA-COMP:11605"/>
        <dbReference type="ChEBI" id="CHEBI:15378"/>
        <dbReference type="ChEBI" id="CHEBI:30013"/>
        <dbReference type="ChEBI" id="CHEBI:30616"/>
        <dbReference type="ChEBI" id="CHEBI:61977"/>
        <dbReference type="ChEBI" id="CHEBI:456216"/>
        <dbReference type="EC" id="2.7.11.1"/>
    </reaction>
</comment>
<comment type="catalytic activity">
    <reaction evidence="8">
        <text>L-seryl-[protein] + ATP = O-phospho-L-seryl-[protein] + ADP + H(+)</text>
        <dbReference type="Rhea" id="RHEA:17989"/>
        <dbReference type="Rhea" id="RHEA-COMP:9863"/>
        <dbReference type="Rhea" id="RHEA-COMP:11604"/>
        <dbReference type="ChEBI" id="CHEBI:15378"/>
        <dbReference type="ChEBI" id="CHEBI:29999"/>
        <dbReference type="ChEBI" id="CHEBI:30616"/>
        <dbReference type="ChEBI" id="CHEBI:83421"/>
        <dbReference type="ChEBI" id="CHEBI:456216"/>
        <dbReference type="EC" id="2.7.11.1"/>
    </reaction>
</comment>
<feature type="domain" description="Protein kinase" evidence="11">
    <location>
        <begin position="192"/>
        <end position="437"/>
    </location>
</feature>
<gene>
    <name evidence="13" type="ORF">L207DRAFT_440175</name>
</gene>
<evidence type="ECO:0000259" key="10">
    <source>
        <dbReference type="PROSITE" id="PS50004"/>
    </source>
</evidence>
<evidence type="ECO:0000259" key="12">
    <source>
        <dbReference type="PROSITE" id="PS51285"/>
    </source>
</evidence>
<dbReference type="Gene3D" id="1.10.510.10">
    <property type="entry name" value="Transferase(Phosphotransferase) domain 1"/>
    <property type="match status" value="1"/>
</dbReference>
<feature type="domain" description="AGC-kinase C-terminal" evidence="12">
    <location>
        <begin position="438"/>
        <end position="512"/>
    </location>
</feature>
<evidence type="ECO:0000313" key="14">
    <source>
        <dbReference type="Proteomes" id="UP000235786"/>
    </source>
</evidence>
<dbReference type="Gene3D" id="3.30.200.20">
    <property type="entry name" value="Phosphorylase Kinase, domain 1"/>
    <property type="match status" value="1"/>
</dbReference>
<evidence type="ECO:0000256" key="4">
    <source>
        <dbReference type="ARBA" id="ARBA00022741"/>
    </source>
</evidence>
<dbReference type="InterPro" id="IPR011009">
    <property type="entry name" value="Kinase-like_dom_sf"/>
</dbReference>
<evidence type="ECO:0000256" key="3">
    <source>
        <dbReference type="ARBA" id="ARBA00022679"/>
    </source>
</evidence>
<dbReference type="Proteomes" id="UP000235786">
    <property type="component" value="Unassembled WGS sequence"/>
</dbReference>
<evidence type="ECO:0000313" key="13">
    <source>
        <dbReference type="EMBL" id="PMD32821.1"/>
    </source>
</evidence>